<comment type="caution">
    <text evidence="1">The sequence shown here is derived from an EMBL/GenBank/DDBJ whole genome shotgun (WGS) entry which is preliminary data.</text>
</comment>
<accession>A0A372LCI0</accession>
<sequence>MKDFASLQSMLKKDGLFGKRVELVSIFLDPENDTKKAIQTYGLLLEPILRIEMVKGSKETKQVADAFQEV</sequence>
<organism evidence="1 2">
    <name type="scientific">Peribacillus glennii</name>
    <dbReference type="NCBI Taxonomy" id="2303991"/>
    <lineage>
        <taxon>Bacteria</taxon>
        <taxon>Bacillati</taxon>
        <taxon>Bacillota</taxon>
        <taxon>Bacilli</taxon>
        <taxon>Bacillales</taxon>
        <taxon>Bacillaceae</taxon>
        <taxon>Peribacillus</taxon>
    </lineage>
</organism>
<evidence type="ECO:0000313" key="2">
    <source>
        <dbReference type="Proteomes" id="UP000262939"/>
    </source>
</evidence>
<dbReference type="Proteomes" id="UP000262939">
    <property type="component" value="Unassembled WGS sequence"/>
</dbReference>
<protein>
    <submittedName>
        <fullName evidence="1">Uncharacterized protein</fullName>
    </submittedName>
</protein>
<proteinExistence type="predicted"/>
<keyword evidence="2" id="KW-1185">Reference proteome</keyword>
<dbReference type="OrthoDB" id="9811998at2"/>
<dbReference type="Gene3D" id="3.40.30.10">
    <property type="entry name" value="Glutaredoxin"/>
    <property type="match status" value="1"/>
</dbReference>
<gene>
    <name evidence="1" type="ORF">D0466_09570</name>
</gene>
<reference evidence="1 2" key="1">
    <citation type="submission" date="2018-08" db="EMBL/GenBank/DDBJ databases">
        <title>Bacillus chawlae sp. nov., Bacillus glennii sp. nov., and Bacillus saganii sp. nov. Isolated from the Vehicle Assembly Building at Kennedy Space Center where the Viking Spacecraft were Assembled.</title>
        <authorList>
            <person name="Seuylemezian A."/>
            <person name="Vaishampayan P."/>
        </authorList>
    </citation>
    <scope>NUCLEOTIDE SEQUENCE [LARGE SCALE GENOMIC DNA]</scope>
    <source>
        <strain evidence="1 2">V44-8</strain>
    </source>
</reference>
<dbReference type="EMBL" id="QVTD01000005">
    <property type="protein sequence ID" value="RFU63715.1"/>
    <property type="molecule type" value="Genomic_DNA"/>
</dbReference>
<dbReference type="AlphaFoldDB" id="A0A372LCI0"/>
<name>A0A372LCI0_9BACI</name>
<evidence type="ECO:0000313" key="1">
    <source>
        <dbReference type="EMBL" id="RFU63715.1"/>
    </source>
</evidence>